<dbReference type="PANTHER" id="PTHR30503:SF3">
    <property type="entry name" value="INNER MEMBRANE PROTEIN YEDI"/>
    <property type="match status" value="1"/>
</dbReference>
<feature type="transmembrane region" description="Helical" evidence="1">
    <location>
        <begin position="293"/>
        <end position="322"/>
    </location>
</feature>
<keyword evidence="1" id="KW-1133">Transmembrane helix</keyword>
<dbReference type="InterPro" id="IPR008526">
    <property type="entry name" value="YedI"/>
</dbReference>
<name>A0A2L0EMR4_SORCE</name>
<evidence type="ECO:0000256" key="1">
    <source>
        <dbReference type="SAM" id="Phobius"/>
    </source>
</evidence>
<dbReference type="EMBL" id="CP012673">
    <property type="protein sequence ID" value="AUX40570.1"/>
    <property type="molecule type" value="Genomic_DNA"/>
</dbReference>
<dbReference type="PIRSF" id="PIRSF016660">
    <property type="entry name" value="YedI"/>
    <property type="match status" value="1"/>
</dbReference>
<dbReference type="PANTHER" id="PTHR30503">
    <property type="entry name" value="INNER MEMBRANE PROTEIN YEDI"/>
    <property type="match status" value="1"/>
</dbReference>
<protein>
    <submittedName>
        <fullName evidence="2">Membrane protein</fullName>
    </submittedName>
</protein>
<dbReference type="Proteomes" id="UP000238348">
    <property type="component" value="Chromosome"/>
</dbReference>
<feature type="transmembrane region" description="Helical" evidence="1">
    <location>
        <begin position="252"/>
        <end position="273"/>
    </location>
</feature>
<dbReference type="AlphaFoldDB" id="A0A2L0EMR4"/>
<sequence length="337" mass="33987">MASATAASGAAADAIDPPHHLDEDLFMAGSSLLALIDDIATVLDDVAILTKVAAKKTAGVLGDDLALNAQQVAGVTAERELPVVFAVAKGSMLNKVILVPAALGISALIPWAITPLLMIGGAFLCYEGFEKVAHKLVHSRQEDEAHHAELVQALSNPQIDLVAVEKDKIKGAVRTDFILSAEIIAITLGTVAGSPFGTQVAVLSGIALLMTVGVYGLVAGIVKLDDAGLYLSQQGGGMQQAVGRGILKAAPWLMKALSIAGTVAMFLVGGGILTHGIPALHHGIEHLAHGAGAVLGGIVGPLADAVVGIVAGAVVLGIVTAVKKVVGGSKGTEKGAH</sequence>
<feature type="transmembrane region" description="Helical" evidence="1">
    <location>
        <begin position="97"/>
        <end position="126"/>
    </location>
</feature>
<dbReference type="Pfam" id="PF05661">
    <property type="entry name" value="DUF808"/>
    <property type="match status" value="1"/>
</dbReference>
<keyword evidence="1" id="KW-0812">Transmembrane</keyword>
<reference evidence="2 3" key="1">
    <citation type="submission" date="2015-09" db="EMBL/GenBank/DDBJ databases">
        <title>Sorangium comparison.</title>
        <authorList>
            <person name="Zaburannyi N."/>
            <person name="Bunk B."/>
            <person name="Overmann J."/>
            <person name="Mueller R."/>
        </authorList>
    </citation>
    <scope>NUCLEOTIDE SEQUENCE [LARGE SCALE GENOMIC DNA]</scope>
    <source>
        <strain evidence="2 3">So ce26</strain>
    </source>
</reference>
<organism evidence="2 3">
    <name type="scientific">Sorangium cellulosum</name>
    <name type="common">Polyangium cellulosum</name>
    <dbReference type="NCBI Taxonomy" id="56"/>
    <lineage>
        <taxon>Bacteria</taxon>
        <taxon>Pseudomonadati</taxon>
        <taxon>Myxococcota</taxon>
        <taxon>Polyangia</taxon>
        <taxon>Polyangiales</taxon>
        <taxon>Polyangiaceae</taxon>
        <taxon>Sorangium</taxon>
    </lineage>
</organism>
<dbReference type="GO" id="GO:0005886">
    <property type="term" value="C:plasma membrane"/>
    <property type="evidence" value="ECO:0007669"/>
    <property type="project" value="TreeGrafter"/>
</dbReference>
<feature type="transmembrane region" description="Helical" evidence="1">
    <location>
        <begin position="202"/>
        <end position="222"/>
    </location>
</feature>
<evidence type="ECO:0000313" key="2">
    <source>
        <dbReference type="EMBL" id="AUX40570.1"/>
    </source>
</evidence>
<gene>
    <name evidence="2" type="primary">spr</name>
    <name evidence="2" type="ORF">SOCE26_019710</name>
</gene>
<keyword evidence="1" id="KW-0472">Membrane</keyword>
<proteinExistence type="predicted"/>
<evidence type="ECO:0000313" key="3">
    <source>
        <dbReference type="Proteomes" id="UP000238348"/>
    </source>
</evidence>
<accession>A0A2L0EMR4</accession>